<accession>A0A2P5DUU0</accession>
<dbReference type="EMBL" id="JXTB01000015">
    <property type="protein sequence ID" value="PON77063.1"/>
    <property type="molecule type" value="Genomic_DNA"/>
</dbReference>
<dbReference type="Proteomes" id="UP000237105">
    <property type="component" value="Unassembled WGS sequence"/>
</dbReference>
<proteinExistence type="predicted"/>
<dbReference type="OrthoDB" id="10332176at2759"/>
<keyword evidence="2" id="KW-1185">Reference proteome</keyword>
<name>A0A2P5DUU0_PARAD</name>
<gene>
    <name evidence="1" type="ORF">PanWU01x14_030720</name>
</gene>
<organism evidence="1 2">
    <name type="scientific">Parasponia andersonii</name>
    <name type="common">Sponia andersonii</name>
    <dbReference type="NCBI Taxonomy" id="3476"/>
    <lineage>
        <taxon>Eukaryota</taxon>
        <taxon>Viridiplantae</taxon>
        <taxon>Streptophyta</taxon>
        <taxon>Embryophyta</taxon>
        <taxon>Tracheophyta</taxon>
        <taxon>Spermatophyta</taxon>
        <taxon>Magnoliopsida</taxon>
        <taxon>eudicotyledons</taxon>
        <taxon>Gunneridae</taxon>
        <taxon>Pentapetalae</taxon>
        <taxon>rosids</taxon>
        <taxon>fabids</taxon>
        <taxon>Rosales</taxon>
        <taxon>Cannabaceae</taxon>
        <taxon>Parasponia</taxon>
    </lineage>
</organism>
<evidence type="ECO:0000313" key="1">
    <source>
        <dbReference type="EMBL" id="PON77063.1"/>
    </source>
</evidence>
<comment type="caution">
    <text evidence="1">The sequence shown here is derived from an EMBL/GenBank/DDBJ whole genome shotgun (WGS) entry which is preliminary data.</text>
</comment>
<dbReference type="AlphaFoldDB" id="A0A2P5DUU0"/>
<evidence type="ECO:0000313" key="2">
    <source>
        <dbReference type="Proteomes" id="UP000237105"/>
    </source>
</evidence>
<protein>
    <submittedName>
        <fullName evidence="1">Uncharacterized protein</fullName>
    </submittedName>
</protein>
<reference evidence="2" key="1">
    <citation type="submission" date="2016-06" db="EMBL/GenBank/DDBJ databases">
        <title>Parallel loss of symbiosis genes in relatives of nitrogen-fixing non-legume Parasponia.</title>
        <authorList>
            <person name="Van Velzen R."/>
            <person name="Holmer R."/>
            <person name="Bu F."/>
            <person name="Rutten L."/>
            <person name="Van Zeijl A."/>
            <person name="Liu W."/>
            <person name="Santuari L."/>
            <person name="Cao Q."/>
            <person name="Sharma T."/>
            <person name="Shen D."/>
            <person name="Roswanjaya Y."/>
            <person name="Wardhani T."/>
            <person name="Kalhor M.S."/>
            <person name="Jansen J."/>
            <person name="Van den Hoogen J."/>
            <person name="Gungor B."/>
            <person name="Hartog M."/>
            <person name="Hontelez J."/>
            <person name="Verver J."/>
            <person name="Yang W.-C."/>
            <person name="Schijlen E."/>
            <person name="Repin R."/>
            <person name="Schilthuizen M."/>
            <person name="Schranz E."/>
            <person name="Heidstra R."/>
            <person name="Miyata K."/>
            <person name="Fedorova E."/>
            <person name="Kohlen W."/>
            <person name="Bisseling T."/>
            <person name="Smit S."/>
            <person name="Geurts R."/>
        </authorList>
    </citation>
    <scope>NUCLEOTIDE SEQUENCE [LARGE SCALE GENOMIC DNA]</scope>
    <source>
        <strain evidence="2">cv. WU1-14</strain>
    </source>
</reference>
<sequence length="125" mass="14124">MSTEGGAPISLVEIFNPIIMTGLDLELSRRPPGASISAFRDSPLWVLSVQNPLDPWLHRFRLKVFLGWRSMMDFHLMDYIESRVVKLFGLTDSYSFFLSAHLGLVGPIQPSCGALVERRFMFGGY</sequence>